<dbReference type="Proteomes" id="UP001056384">
    <property type="component" value="Chromosome 10"/>
</dbReference>
<dbReference type="EMBL" id="CP099427">
    <property type="protein sequence ID" value="USW58137.1"/>
    <property type="molecule type" value="Genomic_DNA"/>
</dbReference>
<protein>
    <submittedName>
        <fullName evidence="2">Uncharacterized protein</fullName>
    </submittedName>
</protein>
<accession>A0A9Q9B699</accession>
<name>A0A9Q9B699_9PEZI</name>
<proteinExistence type="predicted"/>
<evidence type="ECO:0000313" key="2">
    <source>
        <dbReference type="EMBL" id="USW58137.1"/>
    </source>
</evidence>
<evidence type="ECO:0000313" key="3">
    <source>
        <dbReference type="Proteomes" id="UP001056384"/>
    </source>
</evidence>
<feature type="signal peptide" evidence="1">
    <location>
        <begin position="1"/>
        <end position="18"/>
    </location>
</feature>
<organism evidence="2 3">
    <name type="scientific">Septoria linicola</name>
    <dbReference type="NCBI Taxonomy" id="215465"/>
    <lineage>
        <taxon>Eukaryota</taxon>
        <taxon>Fungi</taxon>
        <taxon>Dikarya</taxon>
        <taxon>Ascomycota</taxon>
        <taxon>Pezizomycotina</taxon>
        <taxon>Dothideomycetes</taxon>
        <taxon>Dothideomycetidae</taxon>
        <taxon>Mycosphaerellales</taxon>
        <taxon>Mycosphaerellaceae</taxon>
        <taxon>Septoria</taxon>
    </lineage>
</organism>
<gene>
    <name evidence="2" type="ORF">Slin15195_G114560</name>
</gene>
<keyword evidence="1" id="KW-0732">Signal</keyword>
<reference evidence="2" key="1">
    <citation type="submission" date="2022-06" db="EMBL/GenBank/DDBJ databases">
        <title>Complete genome sequences of two strains of the flax pathogen Septoria linicola.</title>
        <authorList>
            <person name="Lapalu N."/>
            <person name="Simon A."/>
            <person name="Demenou B."/>
            <person name="Paumier D."/>
            <person name="Guillot M.-P."/>
            <person name="Gout L."/>
            <person name="Valade R."/>
        </authorList>
    </citation>
    <scope>NUCLEOTIDE SEQUENCE</scope>
    <source>
        <strain evidence="2">SE15195</strain>
    </source>
</reference>
<evidence type="ECO:0000256" key="1">
    <source>
        <dbReference type="SAM" id="SignalP"/>
    </source>
</evidence>
<sequence>MLGKLLAASSALASIVAADSLSTYQGSACHGANQALVSPLGLGECIPFGSVGSYILTKDDGNTYNLFSGENCDQYEGQVALSGICTTLDADAPSRATHVMNVGPQSKKRASVKPKAIKKIRGTNPAFSKRDDVTFSRSGFPILKRVDGDVYQCPNTPYFFVVTSSSAVQVETTIDEDTQIESTFDAAFARAYEQGGQTTVQSESVGDQGETIRITLEFTQGTANFIAPEEADPLINGFNEFRDNQQSPGEFFVSIFTGTPDHPDNTGAFATFQWFIE</sequence>
<keyword evidence="3" id="KW-1185">Reference proteome</keyword>
<dbReference type="AlphaFoldDB" id="A0A9Q9B699"/>
<feature type="chain" id="PRO_5040244575" evidence="1">
    <location>
        <begin position="19"/>
        <end position="277"/>
    </location>
</feature>